<feature type="domain" description="Peptidoglycan binding-like" evidence="2">
    <location>
        <begin position="127"/>
        <end position="181"/>
    </location>
</feature>
<evidence type="ECO:0000256" key="1">
    <source>
        <dbReference type="SAM" id="MobiDB-lite"/>
    </source>
</evidence>
<dbReference type="Proteomes" id="UP001597214">
    <property type="component" value="Unassembled WGS sequence"/>
</dbReference>
<feature type="region of interest" description="Disordered" evidence="1">
    <location>
        <begin position="1"/>
        <end position="37"/>
    </location>
</feature>
<protein>
    <submittedName>
        <fullName evidence="3">Peptidoglycan-binding protein</fullName>
    </submittedName>
</protein>
<sequence length="191" mass="21533">MQDVKETYNEHFVSNGDGRGDEESTPPEVKGVSVDLPLRNGDEGEFVREIQEELIQAGFPLPQYGADGVFGEETEMAVMRFQRRYGLQVDGLVGQNTLRKLNEVMRNIPSKNLFPLPSGVLSRGDEGTEVRQLQRALQQINFNPGTIDGIYGPRTEDAVRRFQSMYSALKTDGVYGPNTRKYIQMELEDQN</sequence>
<dbReference type="InterPro" id="IPR036366">
    <property type="entry name" value="PGBDSf"/>
</dbReference>
<dbReference type="SUPFAM" id="SSF47090">
    <property type="entry name" value="PGBD-like"/>
    <property type="match status" value="2"/>
</dbReference>
<dbReference type="InterPro" id="IPR002477">
    <property type="entry name" value="Peptidoglycan-bd-like"/>
</dbReference>
<keyword evidence="4" id="KW-1185">Reference proteome</keyword>
<evidence type="ECO:0000313" key="3">
    <source>
        <dbReference type="EMBL" id="MFD1735063.1"/>
    </source>
</evidence>
<dbReference type="EMBL" id="JBHUEM010000001">
    <property type="protein sequence ID" value="MFD1735063.1"/>
    <property type="molecule type" value="Genomic_DNA"/>
</dbReference>
<dbReference type="RefSeq" id="WP_377926317.1">
    <property type="nucleotide sequence ID" value="NZ_JBHUEM010000001.1"/>
</dbReference>
<gene>
    <name evidence="3" type="ORF">ACFSCX_00665</name>
</gene>
<comment type="caution">
    <text evidence="3">The sequence shown here is derived from an EMBL/GenBank/DDBJ whole genome shotgun (WGS) entry which is preliminary data.</text>
</comment>
<dbReference type="InterPro" id="IPR036365">
    <property type="entry name" value="PGBD-like_sf"/>
</dbReference>
<name>A0ABW4LJ48_9BACI</name>
<organism evidence="3 4">
    <name type="scientific">Bacillus salitolerans</name>
    <dbReference type="NCBI Taxonomy" id="1437434"/>
    <lineage>
        <taxon>Bacteria</taxon>
        <taxon>Bacillati</taxon>
        <taxon>Bacillota</taxon>
        <taxon>Bacilli</taxon>
        <taxon>Bacillales</taxon>
        <taxon>Bacillaceae</taxon>
        <taxon>Bacillus</taxon>
    </lineage>
</organism>
<evidence type="ECO:0000259" key="2">
    <source>
        <dbReference type="Pfam" id="PF01471"/>
    </source>
</evidence>
<dbReference type="InterPro" id="IPR052905">
    <property type="entry name" value="LD-transpeptidase_YkuD-like"/>
</dbReference>
<accession>A0ABW4LJ48</accession>
<proteinExistence type="predicted"/>
<feature type="domain" description="Peptidoglycan binding-like" evidence="2">
    <location>
        <begin position="44"/>
        <end position="101"/>
    </location>
</feature>
<reference evidence="4" key="1">
    <citation type="journal article" date="2019" name="Int. J. Syst. Evol. Microbiol.">
        <title>The Global Catalogue of Microorganisms (GCM) 10K type strain sequencing project: providing services to taxonomists for standard genome sequencing and annotation.</title>
        <authorList>
            <consortium name="The Broad Institute Genomics Platform"/>
            <consortium name="The Broad Institute Genome Sequencing Center for Infectious Disease"/>
            <person name="Wu L."/>
            <person name="Ma J."/>
        </authorList>
    </citation>
    <scope>NUCLEOTIDE SEQUENCE [LARGE SCALE GENOMIC DNA]</scope>
    <source>
        <strain evidence="4">CCUG 49339</strain>
    </source>
</reference>
<dbReference type="Gene3D" id="1.10.101.10">
    <property type="entry name" value="PGBD-like superfamily/PGBD"/>
    <property type="match status" value="2"/>
</dbReference>
<evidence type="ECO:0000313" key="4">
    <source>
        <dbReference type="Proteomes" id="UP001597214"/>
    </source>
</evidence>
<dbReference type="PANTHER" id="PTHR41533">
    <property type="entry name" value="L,D-TRANSPEPTIDASE HI_1667-RELATED"/>
    <property type="match status" value="1"/>
</dbReference>
<dbReference type="PANTHER" id="PTHR41533:SF1">
    <property type="entry name" value="L,D-TRANSPEPTIDASE YCBB-RELATED"/>
    <property type="match status" value="1"/>
</dbReference>
<dbReference type="Pfam" id="PF01471">
    <property type="entry name" value="PG_binding_1"/>
    <property type="match status" value="2"/>
</dbReference>